<keyword evidence="2" id="KW-1185">Reference proteome</keyword>
<sequence>SKKLDHVKVRLFLILEQKGLVNYKLQLSANTRIYLVFYVLLLESANAEILV</sequence>
<dbReference type="AlphaFoldDB" id="A0A2T2N0H8"/>
<evidence type="ECO:0000313" key="1">
    <source>
        <dbReference type="EMBL" id="PSN58859.1"/>
    </source>
</evidence>
<organism evidence="1 2">
    <name type="scientific">Corynespora cassiicola Philippines</name>
    <dbReference type="NCBI Taxonomy" id="1448308"/>
    <lineage>
        <taxon>Eukaryota</taxon>
        <taxon>Fungi</taxon>
        <taxon>Dikarya</taxon>
        <taxon>Ascomycota</taxon>
        <taxon>Pezizomycotina</taxon>
        <taxon>Dothideomycetes</taxon>
        <taxon>Pleosporomycetidae</taxon>
        <taxon>Pleosporales</taxon>
        <taxon>Corynesporascaceae</taxon>
        <taxon>Corynespora</taxon>
    </lineage>
</organism>
<evidence type="ECO:0000313" key="2">
    <source>
        <dbReference type="Proteomes" id="UP000240883"/>
    </source>
</evidence>
<name>A0A2T2N0H8_CORCC</name>
<accession>A0A2T2N0H8</accession>
<dbReference type="EMBL" id="KZ678187">
    <property type="protein sequence ID" value="PSN58859.1"/>
    <property type="molecule type" value="Genomic_DNA"/>
</dbReference>
<reference evidence="1 2" key="1">
    <citation type="journal article" date="2018" name="Front. Microbiol.">
        <title>Genome-Wide Analysis of Corynespora cassiicola Leaf Fall Disease Putative Effectors.</title>
        <authorList>
            <person name="Lopez D."/>
            <person name="Ribeiro S."/>
            <person name="Label P."/>
            <person name="Fumanal B."/>
            <person name="Venisse J.S."/>
            <person name="Kohler A."/>
            <person name="de Oliveira R.R."/>
            <person name="Labutti K."/>
            <person name="Lipzen A."/>
            <person name="Lail K."/>
            <person name="Bauer D."/>
            <person name="Ohm R.A."/>
            <person name="Barry K.W."/>
            <person name="Spatafora J."/>
            <person name="Grigoriev I.V."/>
            <person name="Martin F.M."/>
            <person name="Pujade-Renaud V."/>
        </authorList>
    </citation>
    <scope>NUCLEOTIDE SEQUENCE [LARGE SCALE GENOMIC DNA]</scope>
    <source>
        <strain evidence="1 2">Philippines</strain>
    </source>
</reference>
<gene>
    <name evidence="1" type="ORF">BS50DRAFT_509651</name>
</gene>
<protein>
    <submittedName>
        <fullName evidence="1">Uncharacterized protein</fullName>
    </submittedName>
</protein>
<dbReference type="Proteomes" id="UP000240883">
    <property type="component" value="Unassembled WGS sequence"/>
</dbReference>
<dbReference type="OrthoDB" id="5599418at2759"/>
<feature type="non-terminal residue" evidence="1">
    <location>
        <position position="1"/>
    </location>
</feature>
<proteinExistence type="predicted"/>